<dbReference type="RefSeq" id="WP_009452714.1">
    <property type="nucleotide sequence ID" value="NZ_AMSI01000024.1"/>
</dbReference>
<comment type="caution">
    <text evidence="1">The sequence shown here is derived from an EMBL/GenBank/DDBJ whole genome shotgun (WGS) entry which is preliminary data.</text>
</comment>
<name>K2MY32_9HYPH</name>
<gene>
    <name evidence="1" type="ORF">NA8A_22421</name>
</gene>
<protein>
    <submittedName>
        <fullName evidence="1">Relaxase/mobilization nuclease family protein</fullName>
    </submittedName>
</protein>
<accession>K2MY32</accession>
<dbReference type="Proteomes" id="UP000007374">
    <property type="component" value="Unassembled WGS sequence"/>
</dbReference>
<sequence>MILKGSQRGNGQNLAAHLLNVSDNEHVRLHELRGFVSEDLHGAFHEVEAISRGTRCRQYLFSLSLSLRDFQHQHTAAGSRGAA</sequence>
<evidence type="ECO:0000313" key="2">
    <source>
        <dbReference type="Proteomes" id="UP000007374"/>
    </source>
</evidence>
<dbReference type="AlphaFoldDB" id="K2MY32"/>
<organism evidence="1 2">
    <name type="scientific">Nitratireductor indicus C115</name>
    <dbReference type="NCBI Taxonomy" id="1231190"/>
    <lineage>
        <taxon>Bacteria</taxon>
        <taxon>Pseudomonadati</taxon>
        <taxon>Pseudomonadota</taxon>
        <taxon>Alphaproteobacteria</taxon>
        <taxon>Hyphomicrobiales</taxon>
        <taxon>Phyllobacteriaceae</taxon>
        <taxon>Nitratireductor</taxon>
    </lineage>
</organism>
<dbReference type="PATRIC" id="fig|1231190.3.peg.4626"/>
<keyword evidence="2" id="KW-1185">Reference proteome</keyword>
<proteinExistence type="predicted"/>
<dbReference type="STRING" id="721133.SAMN05216176_1174"/>
<reference evidence="1 2" key="1">
    <citation type="journal article" date="2012" name="J. Bacteriol.">
        <title>Genome Sequence of Nitratireductor indicus Type Strain C115.</title>
        <authorList>
            <person name="Lai Q."/>
            <person name="Li G."/>
            <person name="Yu Z."/>
            <person name="Shao Z."/>
        </authorList>
    </citation>
    <scope>NUCLEOTIDE SEQUENCE [LARGE SCALE GENOMIC DNA]</scope>
    <source>
        <strain evidence="1 2">C115</strain>
    </source>
</reference>
<dbReference type="EMBL" id="AMSI01000024">
    <property type="protein sequence ID" value="EKF40103.1"/>
    <property type="molecule type" value="Genomic_DNA"/>
</dbReference>
<evidence type="ECO:0000313" key="1">
    <source>
        <dbReference type="EMBL" id="EKF40103.1"/>
    </source>
</evidence>